<dbReference type="Gene3D" id="1.10.10.10">
    <property type="entry name" value="Winged helix-like DNA-binding domain superfamily/Winged helix DNA-binding domain"/>
    <property type="match status" value="1"/>
</dbReference>
<keyword evidence="4 6" id="KW-0238">DNA-binding</keyword>
<evidence type="ECO:0000256" key="7">
    <source>
        <dbReference type="SAM" id="MobiDB-lite"/>
    </source>
</evidence>
<dbReference type="GO" id="GO:0005634">
    <property type="term" value="C:nucleus"/>
    <property type="evidence" value="ECO:0007669"/>
    <property type="project" value="UniProtKB-SubCell"/>
</dbReference>
<keyword evidence="5 6" id="KW-0539">Nucleus</keyword>
<dbReference type="SMART" id="SM00526">
    <property type="entry name" value="H15"/>
    <property type="match status" value="1"/>
</dbReference>
<evidence type="ECO:0000313" key="10">
    <source>
        <dbReference type="Proteomes" id="UP001157418"/>
    </source>
</evidence>
<feature type="domain" description="H15" evidence="8">
    <location>
        <begin position="40"/>
        <end position="110"/>
    </location>
</feature>
<dbReference type="InterPro" id="IPR036388">
    <property type="entry name" value="WH-like_DNA-bd_sf"/>
</dbReference>
<evidence type="ECO:0000256" key="1">
    <source>
        <dbReference type="ARBA" id="ARBA00004123"/>
    </source>
</evidence>
<feature type="compositionally biased region" description="Basic residues" evidence="7">
    <location>
        <begin position="131"/>
        <end position="140"/>
    </location>
</feature>
<name>A0AAU9LFU0_9ASTR</name>
<sequence length="207" mass="21778">MSSTGGDKADVVVEKPAAEQAVVKAKTPKEKKAKTAKTASHPPYFQMIKEALLALKEKGGSSPHAIAKYMEDKHKAVLPENFKKMLTLQLKNSASKGKLTKVKASYKLSESGKKEKALAAAGGKKPTAASKKPKQTKSKKPAAPVAKATAATTTTAARPKKATKATKKAAAKKQTPVKKAKKMTPAKAKQPKSIKSPAAKKARKAAV</sequence>
<dbReference type="GO" id="GO:0003690">
    <property type="term" value="F:double-stranded DNA binding"/>
    <property type="evidence" value="ECO:0007669"/>
    <property type="project" value="TreeGrafter"/>
</dbReference>
<dbReference type="GO" id="GO:0006334">
    <property type="term" value="P:nucleosome assembly"/>
    <property type="evidence" value="ECO:0007669"/>
    <property type="project" value="InterPro"/>
</dbReference>
<feature type="compositionally biased region" description="Low complexity" evidence="7">
    <location>
        <begin position="141"/>
        <end position="157"/>
    </location>
</feature>
<evidence type="ECO:0000256" key="3">
    <source>
        <dbReference type="ARBA" id="ARBA00022454"/>
    </source>
</evidence>
<dbReference type="GO" id="GO:0000786">
    <property type="term" value="C:nucleosome"/>
    <property type="evidence" value="ECO:0007669"/>
    <property type="project" value="InterPro"/>
</dbReference>
<evidence type="ECO:0000256" key="2">
    <source>
        <dbReference type="ARBA" id="ARBA00004286"/>
    </source>
</evidence>
<dbReference type="PANTHER" id="PTHR11467:SF36">
    <property type="entry name" value="HISTONE 24-RELATED"/>
    <property type="match status" value="1"/>
</dbReference>
<organism evidence="9 10">
    <name type="scientific">Lactuca virosa</name>
    <dbReference type="NCBI Taxonomy" id="75947"/>
    <lineage>
        <taxon>Eukaryota</taxon>
        <taxon>Viridiplantae</taxon>
        <taxon>Streptophyta</taxon>
        <taxon>Embryophyta</taxon>
        <taxon>Tracheophyta</taxon>
        <taxon>Spermatophyta</taxon>
        <taxon>Magnoliopsida</taxon>
        <taxon>eudicotyledons</taxon>
        <taxon>Gunneridae</taxon>
        <taxon>Pentapetalae</taxon>
        <taxon>asterids</taxon>
        <taxon>campanulids</taxon>
        <taxon>Asterales</taxon>
        <taxon>Asteraceae</taxon>
        <taxon>Cichorioideae</taxon>
        <taxon>Cichorieae</taxon>
        <taxon>Lactucinae</taxon>
        <taxon>Lactuca</taxon>
    </lineage>
</organism>
<dbReference type="PROSITE" id="PS51504">
    <property type="entry name" value="H15"/>
    <property type="match status" value="1"/>
</dbReference>
<dbReference type="GO" id="GO:0030527">
    <property type="term" value="F:structural constituent of chromatin"/>
    <property type="evidence" value="ECO:0007669"/>
    <property type="project" value="InterPro"/>
</dbReference>
<gene>
    <name evidence="9" type="ORF">LVIROSA_LOCUS1602</name>
</gene>
<comment type="subcellular location">
    <subcellularLocation>
        <location evidence="2">Chromosome</location>
    </subcellularLocation>
    <subcellularLocation>
        <location evidence="1 6">Nucleus</location>
    </subcellularLocation>
</comment>
<keyword evidence="10" id="KW-1185">Reference proteome</keyword>
<reference evidence="9 10" key="1">
    <citation type="submission" date="2022-01" db="EMBL/GenBank/DDBJ databases">
        <authorList>
            <person name="Xiong W."/>
            <person name="Schranz E."/>
        </authorList>
    </citation>
    <scope>NUCLEOTIDE SEQUENCE [LARGE SCALE GENOMIC DNA]</scope>
</reference>
<proteinExistence type="inferred from homology"/>
<comment type="caution">
    <text evidence="9">The sequence shown here is derived from an EMBL/GenBank/DDBJ whole genome shotgun (WGS) entry which is preliminary data.</text>
</comment>
<protein>
    <recommendedName>
        <fullName evidence="8">H15 domain-containing protein</fullName>
    </recommendedName>
</protein>
<feature type="compositionally biased region" description="Low complexity" evidence="7">
    <location>
        <begin position="118"/>
        <end position="130"/>
    </location>
</feature>
<dbReference type="Pfam" id="PF00538">
    <property type="entry name" value="Linker_histone"/>
    <property type="match status" value="1"/>
</dbReference>
<evidence type="ECO:0000256" key="5">
    <source>
        <dbReference type="ARBA" id="ARBA00023242"/>
    </source>
</evidence>
<comment type="similarity">
    <text evidence="6">Belongs to the histone H1/H5 family.</text>
</comment>
<dbReference type="InterPro" id="IPR005818">
    <property type="entry name" value="Histone_H1/H5_H15"/>
</dbReference>
<dbReference type="GO" id="GO:0031492">
    <property type="term" value="F:nucleosomal DNA binding"/>
    <property type="evidence" value="ECO:0007669"/>
    <property type="project" value="TreeGrafter"/>
</dbReference>
<dbReference type="SUPFAM" id="SSF46785">
    <property type="entry name" value="Winged helix' DNA-binding domain"/>
    <property type="match status" value="1"/>
</dbReference>
<dbReference type="InterPro" id="IPR036390">
    <property type="entry name" value="WH_DNA-bd_sf"/>
</dbReference>
<dbReference type="EMBL" id="CAKMRJ010000001">
    <property type="protein sequence ID" value="CAH1413646.1"/>
    <property type="molecule type" value="Genomic_DNA"/>
</dbReference>
<evidence type="ECO:0000256" key="6">
    <source>
        <dbReference type="RuleBase" id="RU003894"/>
    </source>
</evidence>
<dbReference type="GO" id="GO:0030261">
    <property type="term" value="P:chromosome condensation"/>
    <property type="evidence" value="ECO:0007669"/>
    <property type="project" value="TreeGrafter"/>
</dbReference>
<dbReference type="AlphaFoldDB" id="A0AAU9LFU0"/>
<dbReference type="PANTHER" id="PTHR11467">
    <property type="entry name" value="HISTONE H1"/>
    <property type="match status" value="1"/>
</dbReference>
<evidence type="ECO:0000313" key="9">
    <source>
        <dbReference type="EMBL" id="CAH1413646.1"/>
    </source>
</evidence>
<dbReference type="InterPro" id="IPR005819">
    <property type="entry name" value="H1/H5"/>
</dbReference>
<dbReference type="GO" id="GO:0045910">
    <property type="term" value="P:negative regulation of DNA recombination"/>
    <property type="evidence" value="ECO:0007669"/>
    <property type="project" value="TreeGrafter"/>
</dbReference>
<dbReference type="Proteomes" id="UP001157418">
    <property type="component" value="Unassembled WGS sequence"/>
</dbReference>
<evidence type="ECO:0000259" key="8">
    <source>
        <dbReference type="PROSITE" id="PS51504"/>
    </source>
</evidence>
<dbReference type="PRINTS" id="PR00624">
    <property type="entry name" value="HISTONEH5"/>
</dbReference>
<keyword evidence="3 6" id="KW-0158">Chromosome</keyword>
<accession>A0AAU9LFU0</accession>
<feature type="region of interest" description="Disordered" evidence="7">
    <location>
        <begin position="92"/>
        <end position="207"/>
    </location>
</feature>
<dbReference type="CDD" id="cd00073">
    <property type="entry name" value="H15"/>
    <property type="match status" value="1"/>
</dbReference>
<feature type="compositionally biased region" description="Basic residues" evidence="7">
    <location>
        <begin position="158"/>
        <end position="207"/>
    </location>
</feature>
<evidence type="ECO:0000256" key="4">
    <source>
        <dbReference type="ARBA" id="ARBA00023125"/>
    </source>
</evidence>